<evidence type="ECO:0000313" key="3">
    <source>
        <dbReference type="EMBL" id="GAQ85430.1"/>
    </source>
</evidence>
<dbReference type="InterPro" id="IPR050358">
    <property type="entry name" value="RSE1/DDB1/CFT1"/>
</dbReference>
<feature type="compositionally biased region" description="Acidic residues" evidence="1">
    <location>
        <begin position="1095"/>
        <end position="1104"/>
    </location>
</feature>
<dbReference type="GO" id="GO:0005634">
    <property type="term" value="C:nucleus"/>
    <property type="evidence" value="ECO:0000318"/>
    <property type="project" value="GO_Central"/>
</dbReference>
<dbReference type="EMBL" id="DF237184">
    <property type="protein sequence ID" value="GAQ85430.1"/>
    <property type="molecule type" value="Genomic_DNA"/>
</dbReference>
<dbReference type="Gene3D" id="2.130.10.10">
    <property type="entry name" value="YVTN repeat-like/Quinoprotein amine dehydrogenase"/>
    <property type="match status" value="2"/>
</dbReference>
<feature type="region of interest" description="Disordered" evidence="1">
    <location>
        <begin position="1074"/>
        <end position="1107"/>
    </location>
</feature>
<gene>
    <name evidence="3" type="ORF">KFL_002350040</name>
</gene>
<dbReference type="InterPro" id="IPR015943">
    <property type="entry name" value="WD40/YVTN_repeat-like_dom_sf"/>
</dbReference>
<feature type="compositionally biased region" description="Basic and acidic residues" evidence="1">
    <location>
        <begin position="762"/>
        <end position="778"/>
    </location>
</feature>
<feature type="region of interest" description="Disordered" evidence="1">
    <location>
        <begin position="592"/>
        <end position="644"/>
    </location>
</feature>
<evidence type="ECO:0000259" key="2">
    <source>
        <dbReference type="Pfam" id="PF23726"/>
    </source>
</evidence>
<name>A0A1Y1I3C1_KLENI</name>
<sequence>MDVLTCCCCGSFTTSDQVQLVLASESHIGLWGQRQQSARPVLVHRQRAHCTAAVVTPFRVPGWLQDGRDGLAAISASSSDLQLLCWNNQKQGLQELCHIPNALPNIQSTHDRIQTSQAIALGSSLCCVISGGDGRLTVAMVKKNEKGPIRFCGTFHEVPPTHDGRSGGLLGSSTQILSLSFLTDWNGCPEVDLHGRPLLAQLVREIALDGSVTSFFLSALDVASGELHRCWQLRDLEPSTRVLLTSASLSAPSPEKRAEILLLSSSGGIAYDRNGCFCKRIRYETERSFITAAQLSENLLIVGDAAGALQAVDLSMSDSARPLRFEPEPAFQLHSGLRALLPFAQEPDASTFVSVRENGQTSLIRYPGGDSACSIRHVPSTELPGLAPVHDFTAVHVSPQEAELVLAHGSARHGCLTRVQEAAELMIREALTIEHQGLGLPALLPFSLPSDRPAVVLSYENSSRVLHLCDDATWRPLTASAFDETLRTLAVGAVGVGRAFVQVTSAGLRLVASSPPYDLLQELDCLKAATGKATRGQKLFLADVRNTRVVVAGTDELRTFEVDASGGLLREGASRKNEQQISAVGLSVWSGGMGQRRASHGEASTSGAALRSGPDAAKKRGGKTRRAEPSGMQGSGRQENDRPQQSEYVVVGFWTSHVVEVLRWSDLEMVTRVQLGGSDLPRSVKLVASEGVNALFIGTGEGSLLCYEGRSEGMEDIHTGPGWHVRVGSGPVSLSMVSGQWREESADSGGFEQARSSQHMTKKIEHGSESSEKGKRTEYEAESGHGVGVVGIFAQSYGGVFLGFDNPSSSETELATARVIGAEGLHHVAAWGDATWLVVGEDGQIRTASLDRKVKVRRQSFPLGVTPRMVACHVSRGCLAAVCARDRGADSLRVLHARTLASLADVSLRKGHVPTCLHSVSLPLQKVDRPDFDSYGAPEDELVTGEFLVLASTVTGGEHAVSVLSVFDVEESPAGDDRVAFRLFLLGSYATGAVVCSMASVLVPPAEASGTIDEASEGPVSARIAESASLLAVGTHEGLQVLSLTVDRAGAAAVADLEERAVLAALAESNGKGVNVPAGDMPADPDTNSARDPDGNTEADESVSIDEPKSHQVGLLQVKVAAEIKLPAGVTGLQSSGNVLFAALADGSLLLLETVQTSTGVRLVARSQRRFKAPPASLFAVSPARVLVYCTGRRRVSLLERDLAAEAAYEEKEKRTAVRISEAGGLDLSNPTGNADIQMSGCQLKELEGLPLLEMRDIDYAMPNAAIGFCKLLRKLGASKTETGEVNVVLQQDLFAVLADGTVETLPSAMF</sequence>
<dbReference type="STRING" id="105231.A0A1Y1I3C1"/>
<dbReference type="PANTHER" id="PTHR10644">
    <property type="entry name" value="DNA REPAIR/RNA PROCESSING CPSF FAMILY"/>
    <property type="match status" value="1"/>
</dbReference>
<proteinExistence type="predicted"/>
<evidence type="ECO:0000313" key="4">
    <source>
        <dbReference type="Proteomes" id="UP000054558"/>
    </source>
</evidence>
<dbReference type="InterPro" id="IPR058543">
    <property type="entry name" value="Beta-prop_RSE1/DDB1/CPSF1_2nd"/>
</dbReference>
<protein>
    <recommendedName>
        <fullName evidence="2">RSE1/DDB1/CPSF1 second beta-propeller domain-containing protein</fullName>
    </recommendedName>
</protein>
<evidence type="ECO:0000256" key="1">
    <source>
        <dbReference type="SAM" id="MobiDB-lite"/>
    </source>
</evidence>
<dbReference type="Pfam" id="PF23726">
    <property type="entry name" value="Beta-prop_RSE1_2nd"/>
    <property type="match status" value="1"/>
</dbReference>
<feature type="domain" description="RSE1/DDB1/CPSF1 second beta-propeller" evidence="2">
    <location>
        <begin position="453"/>
        <end position="850"/>
    </location>
</feature>
<reference evidence="3 4" key="1">
    <citation type="journal article" date="2014" name="Nat. Commun.">
        <title>Klebsormidium flaccidum genome reveals primary factors for plant terrestrial adaptation.</title>
        <authorList>
            <person name="Hori K."/>
            <person name="Maruyama F."/>
            <person name="Fujisawa T."/>
            <person name="Togashi T."/>
            <person name="Yamamoto N."/>
            <person name="Seo M."/>
            <person name="Sato S."/>
            <person name="Yamada T."/>
            <person name="Mori H."/>
            <person name="Tajima N."/>
            <person name="Moriyama T."/>
            <person name="Ikeuchi M."/>
            <person name="Watanabe M."/>
            <person name="Wada H."/>
            <person name="Kobayashi K."/>
            <person name="Saito M."/>
            <person name="Masuda T."/>
            <person name="Sasaki-Sekimoto Y."/>
            <person name="Mashiguchi K."/>
            <person name="Awai K."/>
            <person name="Shimojima M."/>
            <person name="Masuda S."/>
            <person name="Iwai M."/>
            <person name="Nobusawa T."/>
            <person name="Narise T."/>
            <person name="Kondo S."/>
            <person name="Saito H."/>
            <person name="Sato R."/>
            <person name="Murakawa M."/>
            <person name="Ihara Y."/>
            <person name="Oshima-Yamada Y."/>
            <person name="Ohtaka K."/>
            <person name="Satoh M."/>
            <person name="Sonobe K."/>
            <person name="Ishii M."/>
            <person name="Ohtani R."/>
            <person name="Kanamori-Sato M."/>
            <person name="Honoki R."/>
            <person name="Miyazaki D."/>
            <person name="Mochizuki H."/>
            <person name="Umetsu J."/>
            <person name="Higashi K."/>
            <person name="Shibata D."/>
            <person name="Kamiya Y."/>
            <person name="Sato N."/>
            <person name="Nakamura Y."/>
            <person name="Tabata S."/>
            <person name="Ida S."/>
            <person name="Kurokawa K."/>
            <person name="Ohta H."/>
        </authorList>
    </citation>
    <scope>NUCLEOTIDE SEQUENCE [LARGE SCALE GENOMIC DNA]</scope>
    <source>
        <strain evidence="3 4">NIES-2285</strain>
    </source>
</reference>
<dbReference type="Proteomes" id="UP000054558">
    <property type="component" value="Unassembled WGS sequence"/>
</dbReference>
<accession>A0A1Y1I3C1</accession>
<organism evidence="3 4">
    <name type="scientific">Klebsormidium nitens</name>
    <name type="common">Green alga</name>
    <name type="synonym">Ulothrix nitens</name>
    <dbReference type="NCBI Taxonomy" id="105231"/>
    <lineage>
        <taxon>Eukaryota</taxon>
        <taxon>Viridiplantae</taxon>
        <taxon>Streptophyta</taxon>
        <taxon>Klebsormidiophyceae</taxon>
        <taxon>Klebsormidiales</taxon>
        <taxon>Klebsormidiaceae</taxon>
        <taxon>Klebsormidium</taxon>
    </lineage>
</organism>
<feature type="region of interest" description="Disordered" evidence="1">
    <location>
        <begin position="745"/>
        <end position="778"/>
    </location>
</feature>
<keyword evidence="4" id="KW-1185">Reference proteome</keyword>